<feature type="region of interest" description="Disordered" evidence="1">
    <location>
        <begin position="142"/>
        <end position="168"/>
    </location>
</feature>
<feature type="compositionally biased region" description="Basic and acidic residues" evidence="1">
    <location>
        <begin position="1"/>
        <end position="12"/>
    </location>
</feature>
<feature type="compositionally biased region" description="Low complexity" evidence="1">
    <location>
        <begin position="16"/>
        <end position="26"/>
    </location>
</feature>
<accession>M9M7T6</accession>
<dbReference type="EMBL" id="DF196791">
    <property type="protein sequence ID" value="GAC77255.1"/>
    <property type="molecule type" value="Genomic_DNA"/>
</dbReference>
<organism evidence="2 3">
    <name type="scientific">Pseudozyma antarctica (strain T-34)</name>
    <name type="common">Yeast</name>
    <name type="synonym">Candida antarctica</name>
    <dbReference type="NCBI Taxonomy" id="1151754"/>
    <lineage>
        <taxon>Eukaryota</taxon>
        <taxon>Fungi</taxon>
        <taxon>Dikarya</taxon>
        <taxon>Basidiomycota</taxon>
        <taxon>Ustilaginomycotina</taxon>
        <taxon>Ustilaginomycetes</taxon>
        <taxon>Ustilaginales</taxon>
        <taxon>Ustilaginaceae</taxon>
        <taxon>Moesziomyces</taxon>
    </lineage>
</organism>
<sequence length="168" mass="18454">MPEKQPPPDRRLSRARQQQQQQQQQQQRRKVPPSYDFDPQQLDQSVLAHLILAALPCHTAHNEDRAHSVVRLCLSRCDPSAQHIASFPLPHQSYGPIVSANSNLIPQLGSGHTVSGGHLFDPGKEHSFSFCVPGLSAYSLAPSPATPSDRRSQAGRQVRNSKTLATTA</sequence>
<evidence type="ECO:0000313" key="2">
    <source>
        <dbReference type="EMBL" id="GAC77255.1"/>
    </source>
</evidence>
<dbReference type="Proteomes" id="UP000011976">
    <property type="component" value="Unassembled WGS sequence"/>
</dbReference>
<reference evidence="3" key="1">
    <citation type="journal article" date="2013" name="Genome Announc.">
        <title>Genome sequence of the basidiomycetous yeast Pseudozyma antarctica T-34, a producer of the glycolipid biosurfactants mannosylerythritol lipids.</title>
        <authorList>
            <person name="Morita T."/>
            <person name="Koike H."/>
            <person name="Koyama Y."/>
            <person name="Hagiwara H."/>
            <person name="Ito E."/>
            <person name="Fukuoka T."/>
            <person name="Imura T."/>
            <person name="Machida M."/>
            <person name="Kitamoto D."/>
        </authorList>
    </citation>
    <scope>NUCLEOTIDE SEQUENCE [LARGE SCALE GENOMIC DNA]</scope>
    <source>
        <strain evidence="3">T-34</strain>
    </source>
</reference>
<name>M9M7T6_PSEA3</name>
<dbReference type="AlphaFoldDB" id="M9M7T6"/>
<feature type="region of interest" description="Disordered" evidence="1">
    <location>
        <begin position="1"/>
        <end position="39"/>
    </location>
</feature>
<gene>
    <name evidence="2" type="ORF">PANT_25d00055</name>
</gene>
<evidence type="ECO:0000256" key="1">
    <source>
        <dbReference type="SAM" id="MobiDB-lite"/>
    </source>
</evidence>
<proteinExistence type="predicted"/>
<evidence type="ECO:0000313" key="3">
    <source>
        <dbReference type="Proteomes" id="UP000011976"/>
    </source>
</evidence>
<feature type="compositionally biased region" description="Polar residues" evidence="1">
    <location>
        <begin position="154"/>
        <end position="168"/>
    </location>
</feature>
<protein>
    <submittedName>
        <fullName evidence="2">Uncharacterized protein</fullName>
    </submittedName>
</protein>